<reference evidence="2" key="1">
    <citation type="submission" date="2015-06" db="EMBL/GenBank/DDBJ databases">
        <authorList>
            <person name="Urmite Genomes"/>
        </authorList>
    </citation>
    <scope>NUCLEOTIDE SEQUENCE [LARGE SCALE GENOMIC DNA]</scope>
    <source>
        <strain evidence="2">CSUR P1867</strain>
    </source>
</reference>
<name>A0A0G4PZR7_9GAMM</name>
<accession>A0A0G4PZR7</accession>
<dbReference type="RefSeq" id="WP_072062668.1">
    <property type="nucleotide sequence ID" value="NZ_CVRY01000001.1"/>
</dbReference>
<dbReference type="AlphaFoldDB" id="A0A0G4PZR7"/>
<protein>
    <submittedName>
        <fullName evidence="1">Uncharacterized protein</fullName>
    </submittedName>
</protein>
<sequence>MKSKYGIIIRGENRQVQIDSHNQVMCCLDKRTIRMAGGITSNNEGYSQEFKIPPHPNTKLLAISPKHAFIRITSRIINNEMKAVYISQPCYDSPGVVDIYEFGEQPNNIFNEKYGLVVKNSKTKKTVYNSNWGILKIVNYFIVSQKENMDYPLPNIKDLAFVFGGGMAGICEDGFEGALMETFIRREGNVLQIRYKESIKWATNVVGEEISRFPATCLVVDVGNINRGL</sequence>
<evidence type="ECO:0000313" key="1">
    <source>
        <dbReference type="EMBL" id="CRL59070.1"/>
    </source>
</evidence>
<dbReference type="EMBL" id="CVRY01000001">
    <property type="protein sequence ID" value="CRL59070.1"/>
    <property type="molecule type" value="Genomic_DNA"/>
</dbReference>
<organism evidence="1 2">
    <name type="scientific">Proteus penneri</name>
    <dbReference type="NCBI Taxonomy" id="102862"/>
    <lineage>
        <taxon>Bacteria</taxon>
        <taxon>Pseudomonadati</taxon>
        <taxon>Pseudomonadota</taxon>
        <taxon>Gammaproteobacteria</taxon>
        <taxon>Enterobacterales</taxon>
        <taxon>Morganellaceae</taxon>
        <taxon>Proteus</taxon>
    </lineage>
</organism>
<gene>
    <name evidence="1" type="ORF">BN1804_00243</name>
</gene>
<evidence type="ECO:0000313" key="2">
    <source>
        <dbReference type="Proteomes" id="UP000183920"/>
    </source>
</evidence>
<dbReference type="Proteomes" id="UP000183920">
    <property type="component" value="Unassembled WGS sequence"/>
</dbReference>
<proteinExistence type="predicted"/>